<dbReference type="GO" id="GO:0006629">
    <property type="term" value="P:lipid metabolic process"/>
    <property type="evidence" value="ECO:0007669"/>
    <property type="project" value="InterPro"/>
</dbReference>
<dbReference type="AlphaFoldDB" id="A0A8H6SED9"/>
<name>A0A8H6SED9_9AGAR</name>
<dbReference type="Pfam" id="PF00487">
    <property type="entry name" value="FA_desaturase"/>
    <property type="match status" value="1"/>
</dbReference>
<evidence type="ECO:0000256" key="1">
    <source>
        <dbReference type="SAM" id="Phobius"/>
    </source>
</evidence>
<evidence type="ECO:0000313" key="4">
    <source>
        <dbReference type="Proteomes" id="UP000636479"/>
    </source>
</evidence>
<dbReference type="PANTHER" id="PTHR32100">
    <property type="entry name" value="OMEGA-6 FATTY ACID DESATURASE, CHLOROPLASTIC"/>
    <property type="match status" value="1"/>
</dbReference>
<comment type="caution">
    <text evidence="3">The sequence shown here is derived from an EMBL/GenBank/DDBJ whole genome shotgun (WGS) entry which is preliminary data.</text>
</comment>
<protein>
    <submittedName>
        <fullName evidence="3">Oleoyl phosphatidylcholine desaturase</fullName>
    </submittedName>
</protein>
<dbReference type="Proteomes" id="UP000636479">
    <property type="component" value="Unassembled WGS sequence"/>
</dbReference>
<keyword evidence="1" id="KW-0472">Membrane</keyword>
<evidence type="ECO:0000313" key="3">
    <source>
        <dbReference type="EMBL" id="KAF7297240.1"/>
    </source>
</evidence>
<feature type="domain" description="Fatty acid desaturase" evidence="2">
    <location>
        <begin position="89"/>
        <end position="384"/>
    </location>
</feature>
<dbReference type="InterPro" id="IPR005804">
    <property type="entry name" value="FA_desaturase_dom"/>
</dbReference>
<sequence length="445" mass="49416">MSPSRNRTRPPASESEQGVYVVPDITIKQLLSAIPAHCFKRSGPRSAVHLVWNLFVILACHKAASLADAALARHPLHPLAQSLARFAIWAVYAFWSSLFGTGLWVMAHEASHQAFAESKMANNVVGWALHSSMGVPHFAWKVTHAKHHAATGHMTQDQVFVPRTRAEMGLPPLDPAREDPRGSPAHVTAEMRAELWEAVGHSPAGEVLGLLSYLTLGWPLYLLVNISGQARYPKWTNHFNPHAVLFSPHHYRQVLVADLGVFLWLAAMAVSVHVWGWAPFLRAYGVPYLCVNHWVILITFLQHTDPLLPHYRAPQHTFTRGALATVDRKLMGDWGRVMAWIGSHATLSIAETHLLHHVCSVIPHYHAHEATHALRKVLAPTGLPVEGNPVSWAEMYRVYKECKFVEDEGDVVFYKNAHGVARMHHAFADAAADSDSGVDVDSESE</sequence>
<dbReference type="OrthoDB" id="1461976at2759"/>
<feature type="transmembrane region" description="Helical" evidence="1">
    <location>
        <begin position="255"/>
        <end position="278"/>
    </location>
</feature>
<keyword evidence="1" id="KW-0812">Transmembrane</keyword>
<dbReference type="InterPro" id="IPR012171">
    <property type="entry name" value="Fatty_acid_desaturase"/>
</dbReference>
<keyword evidence="1" id="KW-1133">Transmembrane helix</keyword>
<dbReference type="GO" id="GO:0016491">
    <property type="term" value="F:oxidoreductase activity"/>
    <property type="evidence" value="ECO:0007669"/>
    <property type="project" value="InterPro"/>
</dbReference>
<dbReference type="RefSeq" id="XP_037217599.1">
    <property type="nucleotide sequence ID" value="XM_037366187.1"/>
</dbReference>
<gene>
    <name evidence="3" type="ORF">MIND_00957100</name>
</gene>
<proteinExistence type="predicted"/>
<keyword evidence="4" id="KW-1185">Reference proteome</keyword>
<feature type="transmembrane region" description="Helical" evidence="1">
    <location>
        <begin position="83"/>
        <end position="105"/>
    </location>
</feature>
<dbReference type="GeneID" id="59348703"/>
<feature type="transmembrane region" description="Helical" evidence="1">
    <location>
        <begin position="50"/>
        <end position="71"/>
    </location>
</feature>
<dbReference type="EMBL" id="JACAZF010000008">
    <property type="protein sequence ID" value="KAF7297240.1"/>
    <property type="molecule type" value="Genomic_DNA"/>
</dbReference>
<evidence type="ECO:0000259" key="2">
    <source>
        <dbReference type="Pfam" id="PF00487"/>
    </source>
</evidence>
<reference evidence="3" key="1">
    <citation type="submission" date="2020-05" db="EMBL/GenBank/DDBJ databases">
        <title>Mycena genomes resolve the evolution of fungal bioluminescence.</title>
        <authorList>
            <person name="Tsai I.J."/>
        </authorList>
    </citation>
    <scope>NUCLEOTIDE SEQUENCE</scope>
    <source>
        <strain evidence="3">171206Taipei</strain>
    </source>
</reference>
<organism evidence="3 4">
    <name type="scientific">Mycena indigotica</name>
    <dbReference type="NCBI Taxonomy" id="2126181"/>
    <lineage>
        <taxon>Eukaryota</taxon>
        <taxon>Fungi</taxon>
        <taxon>Dikarya</taxon>
        <taxon>Basidiomycota</taxon>
        <taxon>Agaricomycotina</taxon>
        <taxon>Agaricomycetes</taxon>
        <taxon>Agaricomycetidae</taxon>
        <taxon>Agaricales</taxon>
        <taxon>Marasmiineae</taxon>
        <taxon>Mycenaceae</taxon>
        <taxon>Mycena</taxon>
    </lineage>
</organism>
<accession>A0A8H6SED9</accession>